<evidence type="ECO:0000259" key="4">
    <source>
        <dbReference type="Pfam" id="PF09247"/>
    </source>
</evidence>
<evidence type="ECO:0000313" key="5">
    <source>
        <dbReference type="EMBL" id="PNY12755.1"/>
    </source>
</evidence>
<feature type="compositionally biased region" description="Polar residues" evidence="3">
    <location>
        <begin position="1"/>
        <end position="10"/>
    </location>
</feature>
<keyword evidence="5" id="KW-0396">Initiation factor</keyword>
<keyword evidence="1" id="KW-0805">Transcription regulation</keyword>
<evidence type="ECO:0000313" key="6">
    <source>
        <dbReference type="Proteomes" id="UP000236291"/>
    </source>
</evidence>
<reference evidence="5 6" key="2">
    <citation type="journal article" date="2017" name="Front. Plant Sci.">
        <title>Gene Classification and Mining of Molecular Markers Useful in Red Clover (Trifolium pratense) Breeding.</title>
        <authorList>
            <person name="Istvanek J."/>
            <person name="Dluhosova J."/>
            <person name="Dluhos P."/>
            <person name="Patkova L."/>
            <person name="Nedelnik J."/>
            <person name="Repkova J."/>
        </authorList>
    </citation>
    <scope>NUCLEOTIDE SEQUENCE [LARGE SCALE GENOMIC DNA]</scope>
    <source>
        <strain evidence="6">cv. Tatra</strain>
        <tissue evidence="5">Young leaves</tissue>
    </source>
</reference>
<proteinExistence type="predicted"/>
<gene>
    <name evidence="5" type="ORF">L195_g009392</name>
</gene>
<evidence type="ECO:0000256" key="3">
    <source>
        <dbReference type="SAM" id="MobiDB-lite"/>
    </source>
</evidence>
<feature type="compositionally biased region" description="Acidic residues" evidence="3">
    <location>
        <begin position="13"/>
        <end position="23"/>
    </location>
</feature>
<dbReference type="Pfam" id="PF09247">
    <property type="entry name" value="TBP-binding"/>
    <property type="match status" value="1"/>
</dbReference>
<dbReference type="GO" id="GO:0016251">
    <property type="term" value="F:RNA polymerase II general transcription initiation factor activity"/>
    <property type="evidence" value="ECO:0007669"/>
    <property type="project" value="InterPro"/>
</dbReference>
<dbReference type="InterPro" id="IPR040240">
    <property type="entry name" value="TAF1"/>
</dbReference>
<evidence type="ECO:0000256" key="1">
    <source>
        <dbReference type="ARBA" id="ARBA00023015"/>
    </source>
</evidence>
<dbReference type="STRING" id="57577.A0A2K3PBX3"/>
<dbReference type="PANTHER" id="PTHR13900:SF0">
    <property type="entry name" value="TRANSCRIPTION INITIATION FACTOR TFIID SUBUNIT 1"/>
    <property type="match status" value="1"/>
</dbReference>
<feature type="non-terminal residue" evidence="5">
    <location>
        <position position="321"/>
    </location>
</feature>
<keyword evidence="5" id="KW-0648">Protein biosynthesis</keyword>
<protein>
    <submittedName>
        <fullName evidence="5">Transcription initiation factor TFIID subunit 1-a-like protein</fullName>
    </submittedName>
</protein>
<dbReference type="GO" id="GO:0005669">
    <property type="term" value="C:transcription factor TFIID complex"/>
    <property type="evidence" value="ECO:0007669"/>
    <property type="project" value="InterPro"/>
</dbReference>
<dbReference type="GO" id="GO:0004402">
    <property type="term" value="F:histone acetyltransferase activity"/>
    <property type="evidence" value="ECO:0007669"/>
    <property type="project" value="InterPro"/>
</dbReference>
<dbReference type="AlphaFoldDB" id="A0A2K3PBX3"/>
<keyword evidence="2" id="KW-0804">Transcription</keyword>
<dbReference type="InterPro" id="IPR009067">
    <property type="entry name" value="TAF_II_230-bd"/>
</dbReference>
<dbReference type="GO" id="GO:0017025">
    <property type="term" value="F:TBP-class protein binding"/>
    <property type="evidence" value="ECO:0007669"/>
    <property type="project" value="InterPro"/>
</dbReference>
<name>A0A2K3PBX3_TRIPR</name>
<reference evidence="5 6" key="1">
    <citation type="journal article" date="2014" name="Am. J. Bot.">
        <title>Genome assembly and annotation for red clover (Trifolium pratense; Fabaceae).</title>
        <authorList>
            <person name="Istvanek J."/>
            <person name="Jaros M."/>
            <person name="Krenek A."/>
            <person name="Repkova J."/>
        </authorList>
    </citation>
    <scope>NUCLEOTIDE SEQUENCE [LARGE SCALE GENOMIC DNA]</scope>
    <source>
        <strain evidence="6">cv. Tatra</strain>
        <tissue evidence="5">Young leaves</tissue>
    </source>
</reference>
<dbReference type="SUPFAM" id="SSF47055">
    <property type="entry name" value="TAF(II)230 TBP-binding fragment"/>
    <property type="match status" value="1"/>
</dbReference>
<evidence type="ECO:0000256" key="2">
    <source>
        <dbReference type="ARBA" id="ARBA00023163"/>
    </source>
</evidence>
<dbReference type="GO" id="GO:0003743">
    <property type="term" value="F:translation initiation factor activity"/>
    <property type="evidence" value="ECO:0007669"/>
    <property type="project" value="UniProtKB-KW"/>
</dbReference>
<sequence length="321" mass="35670">MGYDSDSASQDGRDEDDEEEYEESDKGNRFLGFMFGNVDNSGDLDVDYLDEDAKEHLSALADKLGPSLTDIAAVVLNLEIKMLSVDLLSGKSPRTRLGIVEQGQLTSDVGLLNTPPHAYWVWYMDINGGWPDSGNVIAGDPTDLEEDCGEKAEDAVDYEDIDEEYDGPETETANEEDHLLPKKDFFAVETSLEALESKISVFDDEDYDEESDKEQDLVNNDAKVDNISLAVEHEESFVDASKGGSVLEHDLQVGSLQTDELDNNVQKPEEGPEVLKRSMATPLPVLYVDDGKAVLRFSEIFGIQEPPRKGEKKERRHSTPR</sequence>
<feature type="region of interest" description="Disordered" evidence="3">
    <location>
        <begin position="1"/>
        <end position="26"/>
    </location>
</feature>
<dbReference type="EMBL" id="ASHM01005527">
    <property type="protein sequence ID" value="PNY12755.1"/>
    <property type="molecule type" value="Genomic_DNA"/>
</dbReference>
<organism evidence="5 6">
    <name type="scientific">Trifolium pratense</name>
    <name type="common">Red clover</name>
    <dbReference type="NCBI Taxonomy" id="57577"/>
    <lineage>
        <taxon>Eukaryota</taxon>
        <taxon>Viridiplantae</taxon>
        <taxon>Streptophyta</taxon>
        <taxon>Embryophyta</taxon>
        <taxon>Tracheophyta</taxon>
        <taxon>Spermatophyta</taxon>
        <taxon>Magnoliopsida</taxon>
        <taxon>eudicotyledons</taxon>
        <taxon>Gunneridae</taxon>
        <taxon>Pentapetalae</taxon>
        <taxon>rosids</taxon>
        <taxon>fabids</taxon>
        <taxon>Fabales</taxon>
        <taxon>Fabaceae</taxon>
        <taxon>Papilionoideae</taxon>
        <taxon>50 kb inversion clade</taxon>
        <taxon>NPAAA clade</taxon>
        <taxon>Hologalegina</taxon>
        <taxon>IRL clade</taxon>
        <taxon>Trifolieae</taxon>
        <taxon>Trifolium</taxon>
    </lineage>
</organism>
<dbReference type="PANTHER" id="PTHR13900">
    <property type="entry name" value="TRANSCRIPTION INITIATION FACTOR TFIID"/>
    <property type="match status" value="1"/>
</dbReference>
<feature type="domain" description="TAFII-230 TBP-binding" evidence="4">
    <location>
        <begin position="19"/>
        <end position="65"/>
    </location>
</feature>
<dbReference type="Proteomes" id="UP000236291">
    <property type="component" value="Unassembled WGS sequence"/>
</dbReference>
<accession>A0A2K3PBX3</accession>
<dbReference type="InterPro" id="IPR036741">
    <property type="entry name" value="TAFII-230_TBP-bd_sf"/>
</dbReference>
<dbReference type="Gene3D" id="1.10.1100.10">
    <property type="entry name" value="TAFII-230 TBP-binding domain"/>
    <property type="match status" value="1"/>
</dbReference>
<dbReference type="ExpressionAtlas" id="A0A2K3PBX3">
    <property type="expression patterns" value="baseline"/>
</dbReference>
<dbReference type="GO" id="GO:0051123">
    <property type="term" value="P:RNA polymerase II preinitiation complex assembly"/>
    <property type="evidence" value="ECO:0007669"/>
    <property type="project" value="TreeGrafter"/>
</dbReference>
<comment type="caution">
    <text evidence="5">The sequence shown here is derived from an EMBL/GenBank/DDBJ whole genome shotgun (WGS) entry which is preliminary data.</text>
</comment>